<dbReference type="SUPFAM" id="SSF51306">
    <property type="entry name" value="LexA/Signal peptidase"/>
    <property type="match status" value="1"/>
</dbReference>
<accession>A0A8J7JDI4</accession>
<feature type="domain" description="HTH cro/C1-type" evidence="4">
    <location>
        <begin position="13"/>
        <end position="67"/>
    </location>
</feature>
<keyword evidence="6" id="KW-1185">Reference proteome</keyword>
<evidence type="ECO:0000256" key="1">
    <source>
        <dbReference type="ARBA" id="ARBA00023015"/>
    </source>
</evidence>
<dbReference type="InterPro" id="IPR001387">
    <property type="entry name" value="Cro/C1-type_HTH"/>
</dbReference>
<name>A0A8J7JDI4_9BACT</name>
<dbReference type="Gene3D" id="1.10.260.40">
    <property type="entry name" value="lambda repressor-like DNA-binding domains"/>
    <property type="match status" value="1"/>
</dbReference>
<gene>
    <name evidence="5" type="ORF">JFN93_02925</name>
</gene>
<dbReference type="RefSeq" id="WP_199382493.1">
    <property type="nucleotide sequence ID" value="NZ_JAEMHM010000002.1"/>
</dbReference>
<dbReference type="Pfam" id="PF00717">
    <property type="entry name" value="Peptidase_S24"/>
    <property type="match status" value="1"/>
</dbReference>
<dbReference type="Pfam" id="PF12844">
    <property type="entry name" value="HTH_19"/>
    <property type="match status" value="1"/>
</dbReference>
<evidence type="ECO:0000256" key="3">
    <source>
        <dbReference type="ARBA" id="ARBA00023163"/>
    </source>
</evidence>
<dbReference type="SUPFAM" id="SSF47413">
    <property type="entry name" value="lambda repressor-like DNA-binding domains"/>
    <property type="match status" value="1"/>
</dbReference>
<dbReference type="InterPro" id="IPR015927">
    <property type="entry name" value="Peptidase_S24_S26A/B/C"/>
</dbReference>
<evidence type="ECO:0000259" key="4">
    <source>
        <dbReference type="PROSITE" id="PS50943"/>
    </source>
</evidence>
<dbReference type="InterPro" id="IPR039418">
    <property type="entry name" value="LexA-like"/>
</dbReference>
<keyword evidence="2" id="KW-0238">DNA-binding</keyword>
<organism evidence="5 6">
    <name type="scientific">Geomesophilobacter sediminis</name>
    <dbReference type="NCBI Taxonomy" id="2798584"/>
    <lineage>
        <taxon>Bacteria</taxon>
        <taxon>Pseudomonadati</taxon>
        <taxon>Thermodesulfobacteriota</taxon>
        <taxon>Desulfuromonadia</taxon>
        <taxon>Geobacterales</taxon>
        <taxon>Geobacteraceae</taxon>
        <taxon>Geomesophilobacter</taxon>
    </lineage>
</organism>
<dbReference type="PROSITE" id="PS50943">
    <property type="entry name" value="HTH_CROC1"/>
    <property type="match status" value="1"/>
</dbReference>
<sequence>MGEEYGEGIGERIRQARRTLGMTQQKFAASVGIGQGFLSNIEGGRKLPSKTLLIALIQTHRLDPDWLIGGAGMAAEGERAAPGAAPSEGATTVKAPLLARVPEELPRGGLPAQQYVAVPNLPEGCYAMICHGNFMAPTLRDGDLVILRPDGEKKSGDVVLVNNLWGEPILRRYRIKDEEVYLTADNPAYAPFHPDDKTRIIGVVVDVWRRIPM</sequence>
<dbReference type="EMBL" id="JAEMHM010000002">
    <property type="protein sequence ID" value="MBJ6723654.1"/>
    <property type="molecule type" value="Genomic_DNA"/>
</dbReference>
<dbReference type="CDD" id="cd00093">
    <property type="entry name" value="HTH_XRE"/>
    <property type="match status" value="1"/>
</dbReference>
<dbReference type="InterPro" id="IPR010982">
    <property type="entry name" value="Lambda_DNA-bd_dom_sf"/>
</dbReference>
<dbReference type="AlphaFoldDB" id="A0A8J7JDI4"/>
<protein>
    <submittedName>
        <fullName evidence="5">Helix-turn-helix domain-containing protein</fullName>
    </submittedName>
</protein>
<dbReference type="SMART" id="SM00530">
    <property type="entry name" value="HTH_XRE"/>
    <property type="match status" value="1"/>
</dbReference>
<keyword evidence="1" id="KW-0805">Transcription regulation</keyword>
<dbReference type="Proteomes" id="UP000636888">
    <property type="component" value="Unassembled WGS sequence"/>
</dbReference>
<keyword evidence="3" id="KW-0804">Transcription</keyword>
<dbReference type="InterPro" id="IPR036286">
    <property type="entry name" value="LexA/Signal_pep-like_sf"/>
</dbReference>
<dbReference type="CDD" id="cd06529">
    <property type="entry name" value="S24_LexA-like"/>
    <property type="match status" value="1"/>
</dbReference>
<dbReference type="Gene3D" id="2.10.109.10">
    <property type="entry name" value="Umud Fragment, subunit A"/>
    <property type="match status" value="1"/>
</dbReference>
<comment type="caution">
    <text evidence="5">The sequence shown here is derived from an EMBL/GenBank/DDBJ whole genome shotgun (WGS) entry which is preliminary data.</text>
</comment>
<evidence type="ECO:0000313" key="6">
    <source>
        <dbReference type="Proteomes" id="UP000636888"/>
    </source>
</evidence>
<dbReference type="GO" id="GO:0003677">
    <property type="term" value="F:DNA binding"/>
    <property type="evidence" value="ECO:0007669"/>
    <property type="project" value="UniProtKB-KW"/>
</dbReference>
<evidence type="ECO:0000256" key="2">
    <source>
        <dbReference type="ARBA" id="ARBA00023125"/>
    </source>
</evidence>
<dbReference type="PANTHER" id="PTHR40661:SF3">
    <property type="entry name" value="FELS-1 PROPHAGE TRANSCRIPTIONAL REGULATOR"/>
    <property type="match status" value="1"/>
</dbReference>
<proteinExistence type="predicted"/>
<dbReference type="PANTHER" id="PTHR40661">
    <property type="match status" value="1"/>
</dbReference>
<reference evidence="5" key="1">
    <citation type="submission" date="2020-12" db="EMBL/GenBank/DDBJ databases">
        <title>Geomonas sp. Red875, isolated from river sediment.</title>
        <authorList>
            <person name="Xu Z."/>
            <person name="Zhang Z."/>
            <person name="Masuda Y."/>
            <person name="Itoh H."/>
            <person name="Senoo K."/>
        </authorList>
    </citation>
    <scope>NUCLEOTIDE SEQUENCE</scope>
    <source>
        <strain evidence="5">Red875</strain>
    </source>
</reference>
<evidence type="ECO:0000313" key="5">
    <source>
        <dbReference type="EMBL" id="MBJ6723654.1"/>
    </source>
</evidence>